<evidence type="ECO:0000313" key="4">
    <source>
        <dbReference type="EMBL" id="MDQ0504624.1"/>
    </source>
</evidence>
<dbReference type="Pfam" id="PF02308">
    <property type="entry name" value="MgtC"/>
    <property type="match status" value="1"/>
</dbReference>
<name>A0ABU0LBV1_XANAG</name>
<feature type="transmembrane region" description="Helical" evidence="1">
    <location>
        <begin position="60"/>
        <end position="78"/>
    </location>
</feature>
<organism evidence="4 5">
    <name type="scientific">Xanthobacter agilis</name>
    <dbReference type="NCBI Taxonomy" id="47492"/>
    <lineage>
        <taxon>Bacteria</taxon>
        <taxon>Pseudomonadati</taxon>
        <taxon>Pseudomonadota</taxon>
        <taxon>Alphaproteobacteria</taxon>
        <taxon>Hyphomicrobiales</taxon>
        <taxon>Xanthobacteraceae</taxon>
        <taxon>Xanthobacter</taxon>
    </lineage>
</organism>
<evidence type="ECO:0000259" key="3">
    <source>
        <dbReference type="Pfam" id="PF13194"/>
    </source>
</evidence>
<feature type="transmembrane region" description="Helical" evidence="1">
    <location>
        <begin position="235"/>
        <end position="255"/>
    </location>
</feature>
<keyword evidence="5" id="KW-1185">Reference proteome</keyword>
<reference evidence="4 5" key="1">
    <citation type="submission" date="2023-07" db="EMBL/GenBank/DDBJ databases">
        <title>Genomic Encyclopedia of Type Strains, Phase IV (KMG-IV): sequencing the most valuable type-strain genomes for metagenomic binning, comparative biology and taxonomic classification.</title>
        <authorList>
            <person name="Goeker M."/>
        </authorList>
    </citation>
    <scope>NUCLEOTIDE SEQUENCE [LARGE SCALE GENOMIC DNA]</scope>
    <source>
        <strain evidence="4 5">DSM 3770</strain>
    </source>
</reference>
<dbReference type="Pfam" id="PF13194">
    <property type="entry name" value="DUF4010"/>
    <property type="match status" value="1"/>
</dbReference>
<feature type="transmembrane region" description="Helical" evidence="1">
    <location>
        <begin position="114"/>
        <end position="132"/>
    </location>
</feature>
<feature type="transmembrane region" description="Helical" evidence="1">
    <location>
        <begin position="6"/>
        <end position="24"/>
    </location>
</feature>
<dbReference type="Proteomes" id="UP001241747">
    <property type="component" value="Unassembled WGS sequence"/>
</dbReference>
<feature type="transmembrane region" description="Helical" evidence="1">
    <location>
        <begin position="262"/>
        <end position="284"/>
    </location>
</feature>
<feature type="transmembrane region" description="Helical" evidence="1">
    <location>
        <begin position="391"/>
        <end position="413"/>
    </location>
</feature>
<dbReference type="InterPro" id="IPR025105">
    <property type="entry name" value="DUF4010"/>
</dbReference>
<sequence>MDHLIFHLAVSLAIGLLVGVERGWRERKEAEGSRTAGVRTYALVGLLGGVSAALSQALASPALLIVTGLAAIALFAVFKYREMQRDKDYSVTGIIAAMLVFALGALAVVGETAVAAAGAIAVTALLAEREVLHRLVRHLTWPELRSAVLLLGMTVIVLPLLPDQTVDPFNSINPRQIWLFMVLTAGISFAGYVAVKVAGPEKGILFSALGGALVSSTAVAIAFARRATAGEPPGLLAGGAALAAMVSVLRVLVICAVVRPELLLHLGPPALAAAAGFGACGAIMMRREAGARGDANLGNPIEVAPLTAFAALFGTVSAVSGFLLRAVGPDSLYAVSAVAGLVDVDVPSLNATRLAGNGLSMEGAALCILIALGMNGVGRIIFAAAGGTRAFTLRFAVATLVAAAAAAAVLVGVRVL</sequence>
<feature type="transmembrane region" description="Helical" evidence="1">
    <location>
        <begin position="36"/>
        <end position="54"/>
    </location>
</feature>
<keyword evidence="1" id="KW-0472">Membrane</keyword>
<feature type="transmembrane region" description="Helical" evidence="1">
    <location>
        <begin position="144"/>
        <end position="162"/>
    </location>
</feature>
<proteinExistence type="predicted"/>
<dbReference type="RefSeq" id="WP_237347187.1">
    <property type="nucleotide sequence ID" value="NZ_JABWGX010000029.1"/>
</dbReference>
<comment type="caution">
    <text evidence="4">The sequence shown here is derived from an EMBL/GenBank/DDBJ whole genome shotgun (WGS) entry which is preliminary data.</text>
</comment>
<dbReference type="InterPro" id="IPR049177">
    <property type="entry name" value="MgtC_SapB_SrpB_YhiD_N"/>
</dbReference>
<feature type="transmembrane region" description="Helical" evidence="1">
    <location>
        <begin position="204"/>
        <end position="223"/>
    </location>
</feature>
<protein>
    <submittedName>
        <fullName evidence="4">Uncharacterized membrane protein (DUF4010 family)</fullName>
    </submittedName>
</protein>
<feature type="domain" description="MgtC/SapB/SrpB/YhiD N-terminal" evidence="2">
    <location>
        <begin position="8"/>
        <end position="134"/>
    </location>
</feature>
<dbReference type="EMBL" id="JAUSVY010000003">
    <property type="protein sequence ID" value="MDQ0504624.1"/>
    <property type="molecule type" value="Genomic_DNA"/>
</dbReference>
<evidence type="ECO:0000256" key="1">
    <source>
        <dbReference type="SAM" id="Phobius"/>
    </source>
</evidence>
<feature type="transmembrane region" description="Helical" evidence="1">
    <location>
        <begin position="304"/>
        <end position="324"/>
    </location>
</feature>
<dbReference type="PANTHER" id="PTHR39084">
    <property type="entry name" value="MEMBRANE PROTEIN-RELATED"/>
    <property type="match status" value="1"/>
</dbReference>
<evidence type="ECO:0000313" key="5">
    <source>
        <dbReference type="Proteomes" id="UP001241747"/>
    </source>
</evidence>
<keyword evidence="1" id="KW-1133">Transmembrane helix</keyword>
<accession>A0ABU0LBV1</accession>
<feature type="domain" description="DUF4010" evidence="3">
    <location>
        <begin position="182"/>
        <end position="385"/>
    </location>
</feature>
<keyword evidence="1" id="KW-0812">Transmembrane</keyword>
<gene>
    <name evidence="4" type="ORF">QOZ94_001406</name>
</gene>
<feature type="transmembrane region" description="Helical" evidence="1">
    <location>
        <begin position="90"/>
        <end position="108"/>
    </location>
</feature>
<feature type="transmembrane region" description="Helical" evidence="1">
    <location>
        <begin position="363"/>
        <end position="385"/>
    </location>
</feature>
<feature type="transmembrane region" description="Helical" evidence="1">
    <location>
        <begin position="177"/>
        <end position="195"/>
    </location>
</feature>
<evidence type="ECO:0000259" key="2">
    <source>
        <dbReference type="Pfam" id="PF02308"/>
    </source>
</evidence>
<dbReference type="PANTHER" id="PTHR39084:SF1">
    <property type="entry name" value="DUF4010 DOMAIN-CONTAINING PROTEIN"/>
    <property type="match status" value="1"/>
</dbReference>